<dbReference type="InterPro" id="IPR001387">
    <property type="entry name" value="Cro/C1-type_HTH"/>
</dbReference>
<protein>
    <submittedName>
        <fullName evidence="3">Helix-turn-helix transcriptional regulator</fullName>
    </submittedName>
</protein>
<gene>
    <name evidence="3" type="ORF">ACFFLI_04575</name>
</gene>
<dbReference type="SMART" id="SM00530">
    <property type="entry name" value="HTH_XRE"/>
    <property type="match status" value="1"/>
</dbReference>
<evidence type="ECO:0000313" key="3">
    <source>
        <dbReference type="EMBL" id="MFB9769151.1"/>
    </source>
</evidence>
<dbReference type="InterPro" id="IPR010982">
    <property type="entry name" value="Lambda_DNA-bd_dom_sf"/>
</dbReference>
<proteinExistence type="predicted"/>
<evidence type="ECO:0000313" key="4">
    <source>
        <dbReference type="Proteomes" id="UP001589691"/>
    </source>
</evidence>
<dbReference type="CDD" id="cd00093">
    <property type="entry name" value="HTH_XRE"/>
    <property type="match status" value="1"/>
</dbReference>
<reference evidence="3 4" key="1">
    <citation type="submission" date="2024-09" db="EMBL/GenBank/DDBJ databases">
        <authorList>
            <person name="Sun Q."/>
            <person name="Mori K."/>
        </authorList>
    </citation>
    <scope>NUCLEOTIDE SEQUENCE [LARGE SCALE GENOMIC DNA]</scope>
    <source>
        <strain evidence="3 4">TBRC 4576</strain>
    </source>
</reference>
<feature type="domain" description="HTH cro/C1-type" evidence="2">
    <location>
        <begin position="5"/>
        <end position="59"/>
    </location>
</feature>
<accession>A0ABV5WUB9</accession>
<organism evidence="3 4">
    <name type="scientific">Lactiplantibacillus modestisalitolerans</name>
    <dbReference type="NCBI Taxonomy" id="1457219"/>
    <lineage>
        <taxon>Bacteria</taxon>
        <taxon>Bacillati</taxon>
        <taxon>Bacillota</taxon>
        <taxon>Bacilli</taxon>
        <taxon>Lactobacillales</taxon>
        <taxon>Lactobacillaceae</taxon>
        <taxon>Lactiplantibacillus</taxon>
    </lineage>
</organism>
<dbReference type="PANTHER" id="PTHR46558">
    <property type="entry name" value="TRACRIPTIONAL REGULATORY PROTEIN-RELATED-RELATED"/>
    <property type="match status" value="1"/>
</dbReference>
<dbReference type="RefSeq" id="WP_137642373.1">
    <property type="nucleotide sequence ID" value="NZ_BJEA01000008.1"/>
</dbReference>
<name>A0ABV5WUB9_9LACO</name>
<dbReference type="PANTHER" id="PTHR46558:SF3">
    <property type="entry name" value="TRANSCRIPTIONAL REGULATOR"/>
    <property type="match status" value="1"/>
</dbReference>
<comment type="caution">
    <text evidence="3">The sequence shown here is derived from an EMBL/GenBank/DDBJ whole genome shotgun (WGS) entry which is preliminary data.</text>
</comment>
<dbReference type="Pfam" id="PF01381">
    <property type="entry name" value="HTH_3"/>
    <property type="match status" value="1"/>
</dbReference>
<dbReference type="PROSITE" id="PS50943">
    <property type="entry name" value="HTH_CROC1"/>
    <property type="match status" value="1"/>
</dbReference>
<sequence length="68" mass="7680">MVNRVRALRQAQGLTQREVAARVGITRQTLSLIEKGAYNPSLRLCLGLCDELHSTLDTVFWVPKEERA</sequence>
<evidence type="ECO:0000256" key="1">
    <source>
        <dbReference type="ARBA" id="ARBA00023125"/>
    </source>
</evidence>
<dbReference type="Proteomes" id="UP001589691">
    <property type="component" value="Unassembled WGS sequence"/>
</dbReference>
<dbReference type="Gene3D" id="1.10.260.40">
    <property type="entry name" value="lambda repressor-like DNA-binding domains"/>
    <property type="match status" value="1"/>
</dbReference>
<dbReference type="EMBL" id="JBHLZY010000009">
    <property type="protein sequence ID" value="MFB9769151.1"/>
    <property type="molecule type" value="Genomic_DNA"/>
</dbReference>
<keyword evidence="4" id="KW-1185">Reference proteome</keyword>
<keyword evidence="1" id="KW-0238">DNA-binding</keyword>
<evidence type="ECO:0000259" key="2">
    <source>
        <dbReference type="PROSITE" id="PS50943"/>
    </source>
</evidence>
<dbReference type="SUPFAM" id="SSF47413">
    <property type="entry name" value="lambda repressor-like DNA-binding domains"/>
    <property type="match status" value="1"/>
</dbReference>